<gene>
    <name evidence="1" type="ORF">QWZ12_13775</name>
</gene>
<organism evidence="1 2">
    <name type="scientific">Methylobacterium adhaesivum</name>
    <dbReference type="NCBI Taxonomy" id="333297"/>
    <lineage>
        <taxon>Bacteria</taxon>
        <taxon>Pseudomonadati</taxon>
        <taxon>Pseudomonadota</taxon>
        <taxon>Alphaproteobacteria</taxon>
        <taxon>Hyphomicrobiales</taxon>
        <taxon>Methylobacteriaceae</taxon>
        <taxon>Methylobacterium</taxon>
    </lineage>
</organism>
<accession>A0ABT8BJ10</accession>
<dbReference type="InterPro" id="IPR010710">
    <property type="entry name" value="DUF1289"/>
</dbReference>
<keyword evidence="2" id="KW-1185">Reference proteome</keyword>
<protein>
    <submittedName>
        <fullName evidence="1">DUF1289 domain-containing protein</fullName>
    </submittedName>
</protein>
<dbReference type="RefSeq" id="WP_283207183.1">
    <property type="nucleotide sequence ID" value="NZ_BPQD01000014.1"/>
</dbReference>
<sequence length="82" mass="9277">MLVGVVGSRHLVRFDGGGCSRKHRRHRGAFDSRTGWCFGCGHTIPEIRAWRKLTDFRRTALARDLPRCVSQVGEATPVDREN</sequence>
<reference evidence="2" key="1">
    <citation type="journal article" date="2019" name="Int. J. Syst. Evol. Microbiol.">
        <title>The Global Catalogue of Microorganisms (GCM) 10K type strain sequencing project: providing services to taxonomists for standard genome sequencing and annotation.</title>
        <authorList>
            <consortium name="The Broad Institute Genomics Platform"/>
            <consortium name="The Broad Institute Genome Sequencing Center for Infectious Disease"/>
            <person name="Wu L."/>
            <person name="Ma J."/>
        </authorList>
    </citation>
    <scope>NUCLEOTIDE SEQUENCE [LARGE SCALE GENOMIC DNA]</scope>
    <source>
        <strain evidence="2">CECT 7069</strain>
    </source>
</reference>
<evidence type="ECO:0000313" key="2">
    <source>
        <dbReference type="Proteomes" id="UP001224644"/>
    </source>
</evidence>
<dbReference type="Proteomes" id="UP001224644">
    <property type="component" value="Unassembled WGS sequence"/>
</dbReference>
<proteinExistence type="predicted"/>
<evidence type="ECO:0000313" key="1">
    <source>
        <dbReference type="EMBL" id="MDN3591670.1"/>
    </source>
</evidence>
<dbReference type="Pfam" id="PF06945">
    <property type="entry name" value="DUF1289"/>
    <property type="match status" value="1"/>
</dbReference>
<dbReference type="EMBL" id="JAUFPX010000012">
    <property type="protein sequence ID" value="MDN3591670.1"/>
    <property type="molecule type" value="Genomic_DNA"/>
</dbReference>
<comment type="caution">
    <text evidence="1">The sequence shown here is derived from an EMBL/GenBank/DDBJ whole genome shotgun (WGS) entry which is preliminary data.</text>
</comment>
<name>A0ABT8BJ10_9HYPH</name>